<evidence type="ECO:0000313" key="3">
    <source>
        <dbReference type="EMBL" id="MRG87571.1"/>
    </source>
</evidence>
<dbReference type="InterPro" id="IPR029069">
    <property type="entry name" value="HotDog_dom_sf"/>
</dbReference>
<proteinExistence type="inferred from homology"/>
<sequence length="148" mass="17210">MKQNRPNYEDFPLKSYDKIRYRDTDRQGHVNNALFSTFLETGRTELLYVNMRLNPENASFVIANKNLDLLSEIQWPGIVEIGTAIRRIGNSSVSLFQGLYQNGKLVALADTVIVQMNEKTRKPQPLSVETREELKQYLVENKFEKERN</sequence>
<dbReference type="CDD" id="cd00586">
    <property type="entry name" value="4HBT"/>
    <property type="match status" value="1"/>
</dbReference>
<dbReference type="EMBL" id="WJNH01000010">
    <property type="protein sequence ID" value="MRG87571.1"/>
    <property type="molecule type" value="Genomic_DNA"/>
</dbReference>
<dbReference type="Proteomes" id="UP000480185">
    <property type="component" value="Unassembled WGS sequence"/>
</dbReference>
<reference evidence="3 4" key="1">
    <citation type="submission" date="2019-11" db="EMBL/GenBank/DDBJ databases">
        <authorList>
            <person name="Li J."/>
        </authorList>
    </citation>
    <scope>NUCLEOTIDE SEQUENCE [LARGE SCALE GENOMIC DNA]</scope>
    <source>
        <strain evidence="3 4">J4</strain>
    </source>
</reference>
<dbReference type="RefSeq" id="WP_153729464.1">
    <property type="nucleotide sequence ID" value="NZ_WJNH01000010.1"/>
</dbReference>
<name>A0A6G1X984_9BACI</name>
<dbReference type="PANTHER" id="PTHR31793">
    <property type="entry name" value="4-HYDROXYBENZOYL-COA THIOESTERASE FAMILY MEMBER"/>
    <property type="match status" value="1"/>
</dbReference>
<accession>A0A6G1X984</accession>
<dbReference type="GO" id="GO:0047617">
    <property type="term" value="F:fatty acyl-CoA hydrolase activity"/>
    <property type="evidence" value="ECO:0007669"/>
    <property type="project" value="TreeGrafter"/>
</dbReference>
<evidence type="ECO:0000313" key="4">
    <source>
        <dbReference type="Proteomes" id="UP000480185"/>
    </source>
</evidence>
<keyword evidence="4" id="KW-1185">Reference proteome</keyword>
<dbReference type="PANTHER" id="PTHR31793:SF27">
    <property type="entry name" value="NOVEL THIOESTERASE SUPERFAMILY DOMAIN AND SAPOSIN A-TYPE DOMAIN CONTAINING PROTEIN (0610012H03RIK)"/>
    <property type="match status" value="1"/>
</dbReference>
<dbReference type="InterPro" id="IPR050563">
    <property type="entry name" value="4-hydroxybenzoyl-CoA_TE"/>
</dbReference>
<dbReference type="SUPFAM" id="SSF54637">
    <property type="entry name" value="Thioesterase/thiol ester dehydrase-isomerase"/>
    <property type="match status" value="1"/>
</dbReference>
<dbReference type="OrthoDB" id="9799036at2"/>
<comment type="caution">
    <text evidence="3">The sequence shown here is derived from an EMBL/GenBank/DDBJ whole genome shotgun (WGS) entry which is preliminary data.</text>
</comment>
<dbReference type="AlphaFoldDB" id="A0A6G1X984"/>
<dbReference type="Pfam" id="PF13279">
    <property type="entry name" value="4HBT_2"/>
    <property type="match status" value="1"/>
</dbReference>
<protein>
    <submittedName>
        <fullName evidence="3">Acyl-CoA thioesterase</fullName>
    </submittedName>
</protein>
<gene>
    <name evidence="3" type="ORF">GH754_14880</name>
</gene>
<keyword evidence="2" id="KW-0378">Hydrolase</keyword>
<dbReference type="Gene3D" id="3.10.129.10">
    <property type="entry name" value="Hotdog Thioesterase"/>
    <property type="match status" value="1"/>
</dbReference>
<evidence type="ECO:0000256" key="2">
    <source>
        <dbReference type="ARBA" id="ARBA00022801"/>
    </source>
</evidence>
<evidence type="ECO:0000256" key="1">
    <source>
        <dbReference type="ARBA" id="ARBA00005953"/>
    </source>
</evidence>
<organism evidence="3 4">
    <name type="scientific">Salinibacillus xinjiangensis</name>
    <dbReference type="NCBI Taxonomy" id="1229268"/>
    <lineage>
        <taxon>Bacteria</taxon>
        <taxon>Bacillati</taxon>
        <taxon>Bacillota</taxon>
        <taxon>Bacilli</taxon>
        <taxon>Bacillales</taxon>
        <taxon>Bacillaceae</taxon>
        <taxon>Salinibacillus</taxon>
    </lineage>
</organism>
<comment type="similarity">
    <text evidence="1">Belongs to the 4-hydroxybenzoyl-CoA thioesterase family.</text>
</comment>